<evidence type="ECO:0000256" key="3">
    <source>
        <dbReference type="ARBA" id="ARBA00022676"/>
    </source>
</evidence>
<protein>
    <submittedName>
        <fullName evidence="9">Dolichyl-phosphate-mannose-protein mannosyltransferase</fullName>
    </submittedName>
</protein>
<reference evidence="10" key="1">
    <citation type="submission" date="2017-01" db="EMBL/GenBank/DDBJ databases">
        <authorList>
            <person name="Varghese N."/>
            <person name="Submissions S."/>
        </authorList>
    </citation>
    <scope>NUCLEOTIDE SEQUENCE [LARGE SCALE GENOMIC DNA]</scope>
    <source>
        <strain evidence="10">DSM 16176</strain>
    </source>
</reference>
<feature type="transmembrane region" description="Helical" evidence="8">
    <location>
        <begin position="377"/>
        <end position="398"/>
    </location>
</feature>
<dbReference type="PANTHER" id="PTHR33908:SF11">
    <property type="entry name" value="MEMBRANE PROTEIN"/>
    <property type="match status" value="1"/>
</dbReference>
<name>A0A1N7LVJ6_9BACL</name>
<evidence type="ECO:0000256" key="7">
    <source>
        <dbReference type="ARBA" id="ARBA00023136"/>
    </source>
</evidence>
<dbReference type="GO" id="GO:0009103">
    <property type="term" value="P:lipopolysaccharide biosynthetic process"/>
    <property type="evidence" value="ECO:0007669"/>
    <property type="project" value="UniProtKB-ARBA"/>
</dbReference>
<feature type="transmembrane region" description="Helical" evidence="8">
    <location>
        <begin position="404"/>
        <end position="424"/>
    </location>
</feature>
<accession>A0A1N7LVJ6</accession>
<dbReference type="GO" id="GO:0005886">
    <property type="term" value="C:plasma membrane"/>
    <property type="evidence" value="ECO:0007669"/>
    <property type="project" value="UniProtKB-SubCell"/>
</dbReference>
<proteinExistence type="predicted"/>
<evidence type="ECO:0000313" key="9">
    <source>
        <dbReference type="EMBL" id="SIS77853.1"/>
    </source>
</evidence>
<feature type="transmembrane region" description="Helical" evidence="8">
    <location>
        <begin position="220"/>
        <end position="240"/>
    </location>
</feature>
<organism evidence="9 10">
    <name type="scientific">Alicyclobacillus vulcanalis</name>
    <dbReference type="NCBI Taxonomy" id="252246"/>
    <lineage>
        <taxon>Bacteria</taxon>
        <taxon>Bacillati</taxon>
        <taxon>Bacillota</taxon>
        <taxon>Bacilli</taxon>
        <taxon>Bacillales</taxon>
        <taxon>Alicyclobacillaceae</taxon>
        <taxon>Alicyclobacillus</taxon>
    </lineage>
</organism>
<dbReference type="InterPro" id="IPR050297">
    <property type="entry name" value="LipidA_mod_glycosyltrf_83"/>
</dbReference>
<feature type="transmembrane region" description="Helical" evidence="8">
    <location>
        <begin position="64"/>
        <end position="82"/>
    </location>
</feature>
<comment type="subcellular location">
    <subcellularLocation>
        <location evidence="1">Cell membrane</location>
        <topology evidence="1">Multi-pass membrane protein</topology>
    </subcellularLocation>
</comment>
<keyword evidence="10" id="KW-1185">Reference proteome</keyword>
<dbReference type="GO" id="GO:0016763">
    <property type="term" value="F:pentosyltransferase activity"/>
    <property type="evidence" value="ECO:0007669"/>
    <property type="project" value="TreeGrafter"/>
</dbReference>
<keyword evidence="4 9" id="KW-0808">Transferase</keyword>
<evidence type="ECO:0000256" key="8">
    <source>
        <dbReference type="SAM" id="Phobius"/>
    </source>
</evidence>
<evidence type="ECO:0000313" key="10">
    <source>
        <dbReference type="Proteomes" id="UP000186156"/>
    </source>
</evidence>
<feature type="transmembrane region" description="Helical" evidence="8">
    <location>
        <begin position="12"/>
        <end position="34"/>
    </location>
</feature>
<evidence type="ECO:0000256" key="4">
    <source>
        <dbReference type="ARBA" id="ARBA00022679"/>
    </source>
</evidence>
<keyword evidence="5 8" id="KW-0812">Transmembrane</keyword>
<gene>
    <name evidence="9" type="ORF">SAMN05421799_10413</name>
</gene>
<dbReference type="STRING" id="252246.SAMN05421799_10413"/>
<evidence type="ECO:0000256" key="2">
    <source>
        <dbReference type="ARBA" id="ARBA00022475"/>
    </source>
</evidence>
<sequence>MIGSGDGRRDRLCLTFLIVANLVVRLTWICFMHPKQEADFAWYYARATELAHNQGYNWMGHPTAYWPIGWPLFLSLIYRVTGPSVMVGLVVNALLSTGIVCLVYTLARMLFRDWRAAFWASAAYTLLPSQIVWNSVLGSEELFTFLLVLFFLLYLRGTRASRAEASLRWLAVAGLSLGLACDVRPIPLAFPAFLFLYAWAFEPYESEARRAALWTRALRALGRAVWVGLFMLAAILPVTIRNRITMHHFVLVSTNGGTNLWQGVHVNGGYWWSYNPYVNPLVKVSNEVVKNELGEHLAEAYILHHPWKTFLNGWVKIFDLYKDDVNANWYTFHLSTQFQPHLHAIDTFTTSVYWLLMALSLFGIGYTWARDHHNRRFFALPLTFIVYYTCFFFFFPAWDRFRYPLMPLFAAFAGPAILALWRALRRSIRPNP</sequence>
<keyword evidence="3 9" id="KW-0328">Glycosyltransferase</keyword>
<dbReference type="AlphaFoldDB" id="A0A1N7LVJ6"/>
<dbReference type="OrthoDB" id="136232at2"/>
<evidence type="ECO:0000256" key="1">
    <source>
        <dbReference type="ARBA" id="ARBA00004651"/>
    </source>
</evidence>
<keyword evidence="7 8" id="KW-0472">Membrane</keyword>
<dbReference type="EMBL" id="FTOO01000004">
    <property type="protein sequence ID" value="SIS77853.1"/>
    <property type="molecule type" value="Genomic_DNA"/>
</dbReference>
<dbReference type="PANTHER" id="PTHR33908">
    <property type="entry name" value="MANNOSYLTRANSFERASE YKCB-RELATED"/>
    <property type="match status" value="1"/>
</dbReference>
<keyword evidence="2" id="KW-1003">Cell membrane</keyword>
<feature type="transmembrane region" description="Helical" evidence="8">
    <location>
        <begin position="131"/>
        <end position="155"/>
    </location>
</feature>
<keyword evidence="6 8" id="KW-1133">Transmembrane helix</keyword>
<feature type="transmembrane region" description="Helical" evidence="8">
    <location>
        <begin position="89"/>
        <end position="111"/>
    </location>
</feature>
<dbReference type="Proteomes" id="UP000186156">
    <property type="component" value="Unassembled WGS sequence"/>
</dbReference>
<evidence type="ECO:0000256" key="6">
    <source>
        <dbReference type="ARBA" id="ARBA00022989"/>
    </source>
</evidence>
<evidence type="ECO:0000256" key="5">
    <source>
        <dbReference type="ARBA" id="ARBA00022692"/>
    </source>
</evidence>